<evidence type="ECO:0000256" key="2">
    <source>
        <dbReference type="ARBA" id="ARBA00022801"/>
    </source>
</evidence>
<evidence type="ECO:0000256" key="1">
    <source>
        <dbReference type="ARBA" id="ARBA00022722"/>
    </source>
</evidence>
<evidence type="ECO:0008006" key="5">
    <source>
        <dbReference type="Google" id="ProtNLM"/>
    </source>
</evidence>
<dbReference type="InterPro" id="IPR044925">
    <property type="entry name" value="His-Me_finger_sf"/>
</dbReference>
<dbReference type="Proteomes" id="UP000001542">
    <property type="component" value="Unassembled WGS sequence"/>
</dbReference>
<dbReference type="OrthoDB" id="2015847at2759"/>
<dbReference type="GO" id="GO:0004536">
    <property type="term" value="F:DNA nuclease activity"/>
    <property type="evidence" value="ECO:0000318"/>
    <property type="project" value="GO_Central"/>
</dbReference>
<evidence type="ECO:0000313" key="3">
    <source>
        <dbReference type="EMBL" id="EAY13801.1"/>
    </source>
</evidence>
<evidence type="ECO:0000313" key="4">
    <source>
        <dbReference type="Proteomes" id="UP000001542"/>
    </source>
</evidence>
<dbReference type="VEuPathDB" id="TrichDB:TVAG_468170"/>
<keyword evidence="2" id="KW-0378">Hydrolase</keyword>
<dbReference type="VEuPathDB" id="TrichDB:TVAGG3_0073630"/>
<reference evidence="3" key="1">
    <citation type="submission" date="2006-10" db="EMBL/GenBank/DDBJ databases">
        <authorList>
            <person name="Amadeo P."/>
            <person name="Zhao Q."/>
            <person name="Wortman J."/>
            <person name="Fraser-Liggett C."/>
            <person name="Carlton J."/>
        </authorList>
    </citation>
    <scope>NUCLEOTIDE SEQUENCE</scope>
    <source>
        <strain evidence="3">G3</strain>
    </source>
</reference>
<dbReference type="SUPFAM" id="SSF54060">
    <property type="entry name" value="His-Me finger endonucleases"/>
    <property type="match status" value="1"/>
</dbReference>
<dbReference type="EMBL" id="DS113280">
    <property type="protein sequence ID" value="EAY13801.1"/>
    <property type="molecule type" value="Genomic_DNA"/>
</dbReference>
<dbReference type="RefSeq" id="XP_001326024.1">
    <property type="nucleotide sequence ID" value="XM_001325989.1"/>
</dbReference>
<gene>
    <name evidence="3" type="ORF">TVAG_468170</name>
</gene>
<protein>
    <recommendedName>
        <fullName evidence="5">Secreted nuclease</fullName>
    </recommendedName>
</protein>
<dbReference type="InParanoid" id="A2E0Q6"/>
<organism evidence="3 4">
    <name type="scientific">Trichomonas vaginalis (strain ATCC PRA-98 / G3)</name>
    <dbReference type="NCBI Taxonomy" id="412133"/>
    <lineage>
        <taxon>Eukaryota</taxon>
        <taxon>Metamonada</taxon>
        <taxon>Parabasalia</taxon>
        <taxon>Trichomonadida</taxon>
        <taxon>Trichomonadidae</taxon>
        <taxon>Trichomonas</taxon>
    </lineage>
</organism>
<accession>A2E0Q6</accession>
<dbReference type="InterPro" id="IPR007346">
    <property type="entry name" value="Endonuclease-I"/>
</dbReference>
<dbReference type="SMR" id="A2E0Q6"/>
<name>A2E0Q6_TRIV3</name>
<proteinExistence type="predicted"/>
<dbReference type="PANTHER" id="PTHR33607">
    <property type="entry name" value="ENDONUCLEASE-1"/>
    <property type="match status" value="1"/>
</dbReference>
<dbReference type="GO" id="GO:0016787">
    <property type="term" value="F:hydrolase activity"/>
    <property type="evidence" value="ECO:0007669"/>
    <property type="project" value="UniProtKB-KW"/>
</dbReference>
<dbReference type="Pfam" id="PF04231">
    <property type="entry name" value="Endonuclease_1"/>
    <property type="match status" value="1"/>
</dbReference>
<dbReference type="GO" id="GO:0006308">
    <property type="term" value="P:DNA catabolic process"/>
    <property type="evidence" value="ECO:0000318"/>
    <property type="project" value="GO_Central"/>
</dbReference>
<dbReference type="AlphaFoldDB" id="A2E0Q6"/>
<sequence length="225" mass="26065">MYRLPNVRPRVNETVRQQLKRLYGAHKTLGYNEGRKLSYNNVECANNEMTLIYVSTPYPWTCGSNKMPSSTDVNAEHIVPQSTFDKKEPMKSDIHHLFASPSKINNMRGNLPYGELDRNTCKYWCNKNQCQNSKPSNPAEYDCISATNFMPIDQDKGRVARAIFYFYTVYDQYDISSKFDVALLKKWNSNNPPQAFEIARNDRANKTQGNRNPYIDDFTLVDKAF</sequence>
<dbReference type="KEGG" id="tva:4771786"/>
<keyword evidence="1" id="KW-0540">Nuclease</keyword>
<dbReference type="OMA" id="TEETNCN"/>
<keyword evidence="4" id="KW-1185">Reference proteome</keyword>
<reference evidence="3" key="2">
    <citation type="journal article" date="2007" name="Science">
        <title>Draft genome sequence of the sexually transmitted pathogen Trichomonas vaginalis.</title>
        <authorList>
            <person name="Carlton J.M."/>
            <person name="Hirt R.P."/>
            <person name="Silva J.C."/>
            <person name="Delcher A.L."/>
            <person name="Schatz M."/>
            <person name="Zhao Q."/>
            <person name="Wortman J.R."/>
            <person name="Bidwell S.L."/>
            <person name="Alsmark U.C.M."/>
            <person name="Besteiro S."/>
            <person name="Sicheritz-Ponten T."/>
            <person name="Noel C.J."/>
            <person name="Dacks J.B."/>
            <person name="Foster P.G."/>
            <person name="Simillion C."/>
            <person name="Van de Peer Y."/>
            <person name="Miranda-Saavedra D."/>
            <person name="Barton G.J."/>
            <person name="Westrop G.D."/>
            <person name="Mueller S."/>
            <person name="Dessi D."/>
            <person name="Fiori P.L."/>
            <person name="Ren Q."/>
            <person name="Paulsen I."/>
            <person name="Zhang H."/>
            <person name="Bastida-Corcuera F.D."/>
            <person name="Simoes-Barbosa A."/>
            <person name="Brown M.T."/>
            <person name="Hayes R.D."/>
            <person name="Mukherjee M."/>
            <person name="Okumura C.Y."/>
            <person name="Schneider R."/>
            <person name="Smith A.J."/>
            <person name="Vanacova S."/>
            <person name="Villalvazo M."/>
            <person name="Haas B.J."/>
            <person name="Pertea M."/>
            <person name="Feldblyum T.V."/>
            <person name="Utterback T.R."/>
            <person name="Shu C.L."/>
            <person name="Osoegawa K."/>
            <person name="de Jong P.J."/>
            <person name="Hrdy I."/>
            <person name="Horvathova L."/>
            <person name="Zubacova Z."/>
            <person name="Dolezal P."/>
            <person name="Malik S.B."/>
            <person name="Logsdon J.M. Jr."/>
            <person name="Henze K."/>
            <person name="Gupta A."/>
            <person name="Wang C.C."/>
            <person name="Dunne R.L."/>
            <person name="Upcroft J.A."/>
            <person name="Upcroft P."/>
            <person name="White O."/>
            <person name="Salzberg S.L."/>
            <person name="Tang P."/>
            <person name="Chiu C.-H."/>
            <person name="Lee Y.-S."/>
            <person name="Embley T.M."/>
            <person name="Coombs G.H."/>
            <person name="Mottram J.C."/>
            <person name="Tachezy J."/>
            <person name="Fraser-Liggett C.M."/>
            <person name="Johnson P.J."/>
        </authorList>
    </citation>
    <scope>NUCLEOTIDE SEQUENCE [LARGE SCALE GENOMIC DNA]</scope>
    <source>
        <strain evidence="3">G3</strain>
    </source>
</reference>
<dbReference type="PANTHER" id="PTHR33607:SF2">
    <property type="entry name" value="ENDONUCLEASE-1"/>
    <property type="match status" value="1"/>
</dbReference>